<gene>
    <name evidence="20" type="ORF">PACLA_8A018126</name>
</gene>
<evidence type="ECO:0000256" key="4">
    <source>
        <dbReference type="ARBA" id="ARBA00022722"/>
    </source>
</evidence>
<dbReference type="SUPFAM" id="SSF53098">
    <property type="entry name" value="Ribonuclease H-like"/>
    <property type="match status" value="1"/>
</dbReference>
<keyword evidence="13" id="KW-0808">Transferase</keyword>
<feature type="domain" description="Integrase catalytic" evidence="19">
    <location>
        <begin position="480"/>
        <end position="648"/>
    </location>
</feature>
<dbReference type="InterPro" id="IPR036875">
    <property type="entry name" value="Znf_CCHC_sf"/>
</dbReference>
<dbReference type="GO" id="GO:0004519">
    <property type="term" value="F:endonuclease activity"/>
    <property type="evidence" value="ECO:0007669"/>
    <property type="project" value="UniProtKB-KW"/>
</dbReference>
<dbReference type="EMBL" id="CACRXK020023193">
    <property type="protein sequence ID" value="CAB4037530.1"/>
    <property type="molecule type" value="Genomic_DNA"/>
</dbReference>
<dbReference type="Pfam" id="PF00098">
    <property type="entry name" value="zf-CCHC"/>
    <property type="match status" value="1"/>
</dbReference>
<evidence type="ECO:0000256" key="9">
    <source>
        <dbReference type="ARBA" id="ARBA00022840"/>
    </source>
</evidence>
<dbReference type="InterPro" id="IPR025724">
    <property type="entry name" value="GAG-pre-integrase_dom"/>
</dbReference>
<dbReference type="Pfam" id="PF13976">
    <property type="entry name" value="gag_pre-integrs"/>
    <property type="match status" value="1"/>
</dbReference>
<dbReference type="SMART" id="SM00343">
    <property type="entry name" value="ZnF_C2HC"/>
    <property type="match status" value="1"/>
</dbReference>
<proteinExistence type="predicted"/>
<keyword evidence="14" id="KW-0917">Virion maturation</keyword>
<feature type="non-terminal residue" evidence="20">
    <location>
        <position position="759"/>
    </location>
</feature>
<dbReference type="GO" id="GO:0008270">
    <property type="term" value="F:zinc ion binding"/>
    <property type="evidence" value="ECO:0007669"/>
    <property type="project" value="UniProtKB-KW"/>
</dbReference>
<keyword evidence="3" id="KW-0645">Protease</keyword>
<dbReference type="Pfam" id="PF14223">
    <property type="entry name" value="Retrotran_gag_2"/>
    <property type="match status" value="1"/>
</dbReference>
<evidence type="ECO:0000256" key="15">
    <source>
        <dbReference type="ARBA" id="ARBA00023172"/>
    </source>
</evidence>
<dbReference type="GO" id="GO:0005524">
    <property type="term" value="F:ATP binding"/>
    <property type="evidence" value="ECO:0007669"/>
    <property type="project" value="UniProtKB-KW"/>
</dbReference>
<dbReference type="InterPro" id="IPR054722">
    <property type="entry name" value="PolX-like_BBD"/>
</dbReference>
<dbReference type="InterPro" id="IPR001878">
    <property type="entry name" value="Znf_CCHC"/>
</dbReference>
<keyword evidence="13" id="KW-0548">Nucleotidyltransferase</keyword>
<keyword evidence="6" id="KW-0547">Nucleotide-binding</keyword>
<name>A0A6S7K6Q6_PARCT</name>
<dbReference type="Pfam" id="PF22936">
    <property type="entry name" value="Pol_BBD"/>
    <property type="match status" value="1"/>
</dbReference>
<evidence type="ECO:0000256" key="1">
    <source>
        <dbReference type="ARBA" id="ARBA00002180"/>
    </source>
</evidence>
<comment type="function">
    <text evidence="1">The aspartyl protease (PR) mediates the proteolytic cleavages of the Gag and Gag-Pol polyproteins after assembly of the VLP.</text>
</comment>
<reference evidence="20" key="1">
    <citation type="submission" date="2020-04" db="EMBL/GenBank/DDBJ databases">
        <authorList>
            <person name="Alioto T."/>
            <person name="Alioto T."/>
            <person name="Gomez Garrido J."/>
        </authorList>
    </citation>
    <scope>NUCLEOTIDE SEQUENCE</scope>
    <source>
        <strain evidence="20">A484AB</strain>
    </source>
</reference>
<dbReference type="PANTHER" id="PTHR42648">
    <property type="entry name" value="TRANSPOSASE, PUTATIVE-RELATED"/>
    <property type="match status" value="1"/>
</dbReference>
<dbReference type="InterPro" id="IPR039537">
    <property type="entry name" value="Retrotran_Ty1/copia-like"/>
</dbReference>
<dbReference type="SUPFAM" id="SSF57756">
    <property type="entry name" value="Retrovirus zinc finger-like domains"/>
    <property type="match status" value="1"/>
</dbReference>
<dbReference type="GO" id="GO:0003887">
    <property type="term" value="F:DNA-directed DNA polymerase activity"/>
    <property type="evidence" value="ECO:0007669"/>
    <property type="project" value="UniProtKB-KW"/>
</dbReference>
<keyword evidence="16" id="KW-0863">Zinc-finger</keyword>
<evidence type="ECO:0000256" key="13">
    <source>
        <dbReference type="ARBA" id="ARBA00022932"/>
    </source>
</evidence>
<dbReference type="Gene3D" id="4.10.60.10">
    <property type="entry name" value="Zinc finger, CCHC-type"/>
    <property type="match status" value="1"/>
</dbReference>
<accession>A0A6S7K6Q6</accession>
<evidence type="ECO:0000256" key="17">
    <source>
        <dbReference type="SAM" id="MobiDB-lite"/>
    </source>
</evidence>
<dbReference type="Pfam" id="PF25597">
    <property type="entry name" value="SH3_retrovirus"/>
    <property type="match status" value="1"/>
</dbReference>
<dbReference type="Proteomes" id="UP001152795">
    <property type="component" value="Unassembled WGS sequence"/>
</dbReference>
<keyword evidence="15" id="KW-0233">DNA recombination</keyword>
<keyword evidence="10" id="KW-0460">Magnesium</keyword>
<dbReference type="InterPro" id="IPR036397">
    <property type="entry name" value="RNaseH_sf"/>
</dbReference>
<keyword evidence="12" id="KW-0695">RNA-directed DNA polymerase</keyword>
<keyword evidence="21" id="KW-1185">Reference proteome</keyword>
<evidence type="ECO:0000259" key="19">
    <source>
        <dbReference type="PROSITE" id="PS50994"/>
    </source>
</evidence>
<keyword evidence="7" id="KW-0255">Endonuclease</keyword>
<evidence type="ECO:0000256" key="12">
    <source>
        <dbReference type="ARBA" id="ARBA00022918"/>
    </source>
</evidence>
<protein>
    <submittedName>
        <fullName evidence="20">Retrovirus-related Pol poly from transposon TNT 1-94</fullName>
    </submittedName>
</protein>
<keyword evidence="8" id="KW-0378">Hydrolase</keyword>
<evidence type="ECO:0000256" key="14">
    <source>
        <dbReference type="ARBA" id="ARBA00023113"/>
    </source>
</evidence>
<keyword evidence="13" id="KW-0239">DNA-directed DNA polymerase</keyword>
<evidence type="ECO:0000259" key="18">
    <source>
        <dbReference type="PROSITE" id="PS50158"/>
    </source>
</evidence>
<feature type="region of interest" description="Disordered" evidence="17">
    <location>
        <begin position="209"/>
        <end position="229"/>
    </location>
</feature>
<dbReference type="InterPro" id="IPR012337">
    <property type="entry name" value="RNaseH-like_sf"/>
</dbReference>
<organism evidence="20 21">
    <name type="scientific">Paramuricea clavata</name>
    <name type="common">Red gorgonian</name>
    <name type="synonym">Violescent sea-whip</name>
    <dbReference type="NCBI Taxonomy" id="317549"/>
    <lineage>
        <taxon>Eukaryota</taxon>
        <taxon>Metazoa</taxon>
        <taxon>Cnidaria</taxon>
        <taxon>Anthozoa</taxon>
        <taxon>Octocorallia</taxon>
        <taxon>Malacalcyonacea</taxon>
        <taxon>Plexauridae</taxon>
        <taxon>Paramuricea</taxon>
    </lineage>
</organism>
<dbReference type="GO" id="GO:0015074">
    <property type="term" value="P:DNA integration"/>
    <property type="evidence" value="ECO:0007669"/>
    <property type="project" value="UniProtKB-KW"/>
</dbReference>
<dbReference type="AlphaFoldDB" id="A0A6S7K6Q6"/>
<dbReference type="Gene3D" id="3.30.420.10">
    <property type="entry name" value="Ribonuclease H-like superfamily/Ribonuclease H"/>
    <property type="match status" value="1"/>
</dbReference>
<keyword evidence="11" id="KW-0229">DNA integration</keyword>
<keyword evidence="5" id="KW-0479">Metal-binding</keyword>
<keyword evidence="9" id="KW-0067">ATP-binding</keyword>
<evidence type="ECO:0000313" key="20">
    <source>
        <dbReference type="EMBL" id="CAB4037530.1"/>
    </source>
</evidence>
<dbReference type="GO" id="GO:0006310">
    <property type="term" value="P:DNA recombination"/>
    <property type="evidence" value="ECO:0007669"/>
    <property type="project" value="UniProtKB-KW"/>
</dbReference>
<dbReference type="InterPro" id="IPR001584">
    <property type="entry name" value="Integrase_cat-core"/>
</dbReference>
<dbReference type="GO" id="GO:0003676">
    <property type="term" value="F:nucleic acid binding"/>
    <property type="evidence" value="ECO:0007669"/>
    <property type="project" value="InterPro"/>
</dbReference>
<dbReference type="PANTHER" id="PTHR42648:SF11">
    <property type="entry name" value="TRANSPOSON TY4-P GAG-POL POLYPROTEIN"/>
    <property type="match status" value="1"/>
</dbReference>
<evidence type="ECO:0000256" key="7">
    <source>
        <dbReference type="ARBA" id="ARBA00022759"/>
    </source>
</evidence>
<evidence type="ECO:0000313" key="21">
    <source>
        <dbReference type="Proteomes" id="UP001152795"/>
    </source>
</evidence>
<dbReference type="PROSITE" id="PS50994">
    <property type="entry name" value="INTEGRASE"/>
    <property type="match status" value="1"/>
</dbReference>
<keyword evidence="4" id="KW-0540">Nuclease</keyword>
<comment type="caution">
    <text evidence="20">The sequence shown here is derived from an EMBL/GenBank/DDBJ whole genome shotgun (WGS) entry which is preliminary data.</text>
</comment>
<keyword evidence="16" id="KW-0862">Zinc</keyword>
<dbReference type="OrthoDB" id="422839at2759"/>
<sequence>MATSKDFLLKITKLNGENYRDWAFNMRLYLESMDLFGHADGSVENPAEDASELVREAFRSASKKAWTYICLAVEPEQQIHVRDTSTAKEAWDALKNQFARVSISQVVRLRQQYYSCRFKSGENMLDHINRIKSLHDQLREMGVQYDDKELAMTLLASLPENYNPLITALDAVGEDKLTFEKVKGMLLNDADRVSVTKKEDAYNVHRPYHRKGFKPKENKNEHDNQSSFRGTCHSCKKRGHYARDCPQRKNNNSPNFNKGKGSINCAEGESCDQKDVDEIALITTGNENQSGWIIDSGATQHMTYERDNLSEYIEFKRPCKVNLGDDRVILAYGKGTYRLSTDLNGYSQKIALKNVLYLPELKRNLLSVQAMSKLGATVVFKEDECRISKDSRLIGIGTVHEKLYMLKVIPEEYVNVTKKNNPNMELWHCRFGHLGMDNISKLINENMVEGMSSAKDADMSDVCEACVQGKQHRTPYPKKSSTKPTELFETVHSDVCGPMNVKSFGKSQYFVTFIDEYSRYTEVYFLKSKDEVLEKFKQYVNQAEQSGKRVKNLRSDNGGEYCSKAFDDYLKAKGIIHQTTVPHCPEQNGIAERMNRTLVEAARSMMFHAGMPKEFWAEAVHTAAYVHNRSPTSPLKEVTPYERMIGQKPDVSNLRVFGCIAFKHIPDATRKKLDKKSSKCVFVGYPEGTKGYKLYDLEKKSFVRSRDIIFQERTFHDFKSKENVEFYHKNEGDLDDSVVGAIINPNDRGEEIIYDDDVE</sequence>
<evidence type="ECO:0000256" key="6">
    <source>
        <dbReference type="ARBA" id="ARBA00022741"/>
    </source>
</evidence>
<evidence type="ECO:0000256" key="10">
    <source>
        <dbReference type="ARBA" id="ARBA00022842"/>
    </source>
</evidence>
<evidence type="ECO:0000256" key="11">
    <source>
        <dbReference type="ARBA" id="ARBA00022908"/>
    </source>
</evidence>
<dbReference type="GO" id="GO:0003964">
    <property type="term" value="F:RNA-directed DNA polymerase activity"/>
    <property type="evidence" value="ECO:0007669"/>
    <property type="project" value="UniProtKB-KW"/>
</dbReference>
<evidence type="ECO:0000256" key="8">
    <source>
        <dbReference type="ARBA" id="ARBA00022801"/>
    </source>
</evidence>
<dbReference type="Pfam" id="PF00665">
    <property type="entry name" value="rve"/>
    <property type="match status" value="1"/>
</dbReference>
<dbReference type="GO" id="GO:0008233">
    <property type="term" value="F:peptidase activity"/>
    <property type="evidence" value="ECO:0007669"/>
    <property type="project" value="UniProtKB-KW"/>
</dbReference>
<evidence type="ECO:0000256" key="16">
    <source>
        <dbReference type="PROSITE-ProRule" id="PRU00047"/>
    </source>
</evidence>
<evidence type="ECO:0000256" key="2">
    <source>
        <dbReference type="ARBA" id="ARBA00022612"/>
    </source>
</evidence>
<evidence type="ECO:0000256" key="3">
    <source>
        <dbReference type="ARBA" id="ARBA00022670"/>
    </source>
</evidence>
<feature type="compositionally biased region" description="Basic and acidic residues" evidence="17">
    <location>
        <begin position="214"/>
        <end position="224"/>
    </location>
</feature>
<dbReference type="PROSITE" id="PS50158">
    <property type="entry name" value="ZF_CCHC"/>
    <property type="match status" value="1"/>
</dbReference>
<dbReference type="GO" id="GO:0006508">
    <property type="term" value="P:proteolysis"/>
    <property type="evidence" value="ECO:0007669"/>
    <property type="project" value="UniProtKB-KW"/>
</dbReference>
<keyword evidence="2" id="KW-1188">Viral release from host cell</keyword>
<evidence type="ECO:0000256" key="5">
    <source>
        <dbReference type="ARBA" id="ARBA00022723"/>
    </source>
</evidence>
<dbReference type="InterPro" id="IPR057670">
    <property type="entry name" value="SH3_retrovirus"/>
</dbReference>
<feature type="domain" description="CCHC-type" evidence="18">
    <location>
        <begin position="232"/>
        <end position="247"/>
    </location>
</feature>